<proteinExistence type="predicted"/>
<dbReference type="Gene3D" id="1.10.260.40">
    <property type="entry name" value="lambda repressor-like DNA-binding domains"/>
    <property type="match status" value="1"/>
</dbReference>
<dbReference type="InterPro" id="IPR010982">
    <property type="entry name" value="Lambda_DNA-bd_dom_sf"/>
</dbReference>
<dbReference type="RefSeq" id="WP_063238243.1">
    <property type="nucleotide sequence ID" value="NZ_CP069810.1"/>
</dbReference>
<reference evidence="2 3" key="1">
    <citation type="submission" date="2018-01" db="EMBL/GenBank/DDBJ databases">
        <authorList>
            <person name="Clerissi C."/>
        </authorList>
    </citation>
    <scope>NUCLEOTIDE SEQUENCE [LARGE SCALE GENOMIC DNA]</scope>
    <source>
        <strain evidence="2">Cupriavidus oxalaticus LMG 2235</strain>
    </source>
</reference>
<keyword evidence="2" id="KW-0238">DNA-binding</keyword>
<dbReference type="GeneID" id="303492648"/>
<protein>
    <submittedName>
        <fullName evidence="2">DNA-binding phage protein</fullName>
    </submittedName>
</protein>
<evidence type="ECO:0000259" key="1">
    <source>
        <dbReference type="PROSITE" id="PS50943"/>
    </source>
</evidence>
<dbReference type="Proteomes" id="UP000256862">
    <property type="component" value="Chromosome CO2235"/>
</dbReference>
<gene>
    <name evidence="2" type="ORF">CO2235_180057</name>
</gene>
<dbReference type="SUPFAM" id="SSF47413">
    <property type="entry name" value="lambda repressor-like DNA-binding domains"/>
    <property type="match status" value="1"/>
</dbReference>
<sequence>MSTEMETIGERLKAERLRLGLTQAEFGEALGVAKNVQSRYERGDRSPDPVYLAAIARSGVDVLYVLTGKRLPENAISLDAARVAAGQAYKAAQALGNDLSVEQFERLFVTLCDTTAAREEAQKASGPEPEVKGVHKVVQRIGAGSNNVQIGSGVKVSQKKSTT</sequence>
<dbReference type="SMART" id="SM00530">
    <property type="entry name" value="HTH_XRE"/>
    <property type="match status" value="1"/>
</dbReference>
<name>A0A976BBR2_9BURK</name>
<dbReference type="InterPro" id="IPR001387">
    <property type="entry name" value="Cro/C1-type_HTH"/>
</dbReference>
<comment type="caution">
    <text evidence="2">The sequence shown here is derived from an EMBL/GenBank/DDBJ whole genome shotgun (WGS) entry which is preliminary data.</text>
</comment>
<dbReference type="EMBL" id="OGUS01000118">
    <property type="protein sequence ID" value="SPC13159.1"/>
    <property type="molecule type" value="Genomic_DNA"/>
</dbReference>
<evidence type="ECO:0000313" key="2">
    <source>
        <dbReference type="EMBL" id="SPC13159.1"/>
    </source>
</evidence>
<dbReference type="CDD" id="cd00093">
    <property type="entry name" value="HTH_XRE"/>
    <property type="match status" value="1"/>
</dbReference>
<dbReference type="Pfam" id="PF01381">
    <property type="entry name" value="HTH_3"/>
    <property type="match status" value="1"/>
</dbReference>
<dbReference type="AlphaFoldDB" id="A0A976BBR2"/>
<feature type="domain" description="HTH cro/C1-type" evidence="1">
    <location>
        <begin position="12"/>
        <end position="65"/>
    </location>
</feature>
<dbReference type="PROSITE" id="PS50943">
    <property type="entry name" value="HTH_CROC1"/>
    <property type="match status" value="1"/>
</dbReference>
<dbReference type="GO" id="GO:0003677">
    <property type="term" value="F:DNA binding"/>
    <property type="evidence" value="ECO:0007669"/>
    <property type="project" value="UniProtKB-KW"/>
</dbReference>
<accession>A0A976BBR2</accession>
<evidence type="ECO:0000313" key="3">
    <source>
        <dbReference type="Proteomes" id="UP000256862"/>
    </source>
</evidence>
<organism evidence="2 3">
    <name type="scientific">Cupriavidus oxalaticus</name>
    <dbReference type="NCBI Taxonomy" id="96344"/>
    <lineage>
        <taxon>Bacteria</taxon>
        <taxon>Pseudomonadati</taxon>
        <taxon>Pseudomonadota</taxon>
        <taxon>Betaproteobacteria</taxon>
        <taxon>Burkholderiales</taxon>
        <taxon>Burkholderiaceae</taxon>
        <taxon>Cupriavidus</taxon>
    </lineage>
</organism>